<dbReference type="AlphaFoldDB" id="A0A238FDX6"/>
<keyword evidence="3" id="KW-1185">Reference proteome</keyword>
<accession>A0A238FDX6</accession>
<dbReference type="OrthoDB" id="2538788at2759"/>
<evidence type="ECO:0000313" key="2">
    <source>
        <dbReference type="EMBL" id="SCV69306.1"/>
    </source>
</evidence>
<reference evidence="3" key="1">
    <citation type="submission" date="2016-09" db="EMBL/GenBank/DDBJ databases">
        <authorList>
            <person name="Jeantristanb JTB J.-T."/>
            <person name="Ricardo R."/>
        </authorList>
    </citation>
    <scope>NUCLEOTIDE SEQUENCE [LARGE SCALE GENOMIC DNA]</scope>
</reference>
<evidence type="ECO:0000313" key="3">
    <source>
        <dbReference type="Proteomes" id="UP000198372"/>
    </source>
</evidence>
<name>A0A238FDX6_9BASI</name>
<gene>
    <name evidence="2" type="ORF">BQ2448_2326</name>
</gene>
<feature type="region of interest" description="Disordered" evidence="1">
    <location>
        <begin position="1"/>
        <end position="24"/>
    </location>
</feature>
<dbReference type="EMBL" id="FMSP01000004">
    <property type="protein sequence ID" value="SCV69306.1"/>
    <property type="molecule type" value="Genomic_DNA"/>
</dbReference>
<organism evidence="2 3">
    <name type="scientific">Microbotryum intermedium</name>
    <dbReference type="NCBI Taxonomy" id="269621"/>
    <lineage>
        <taxon>Eukaryota</taxon>
        <taxon>Fungi</taxon>
        <taxon>Dikarya</taxon>
        <taxon>Basidiomycota</taxon>
        <taxon>Pucciniomycotina</taxon>
        <taxon>Microbotryomycetes</taxon>
        <taxon>Microbotryales</taxon>
        <taxon>Microbotryaceae</taxon>
        <taxon>Microbotryum</taxon>
    </lineage>
</organism>
<dbReference type="Proteomes" id="UP000198372">
    <property type="component" value="Unassembled WGS sequence"/>
</dbReference>
<evidence type="ECO:0000256" key="1">
    <source>
        <dbReference type="SAM" id="MobiDB-lite"/>
    </source>
</evidence>
<proteinExistence type="predicted"/>
<sequence length="263" mass="28451">MPTYAAATTATQASKQTSEQQQQQLARPQALNGILAAIKAVPGNHSDRWVQAIFATEDFPATTATSLKFSALNATRTINNSFEHALELTLSHQSLSRPTIKDKADLVACVRRILSPNSPSPICFDNGTPFPEQFDAFRPQVIGIQHGSQLRAGTVHHRITVGFVDAAARDAALATSPTLVWHSASARFAKAHHYYKNMVELRINVGVHGVLPNDTIIAAFKSLVQGLTSKGHPCQLVQVLRVINLDVSAYAHAVGDSSAFIHF</sequence>
<protein>
    <submittedName>
        <fullName evidence="2">BQ2448_2326 protein</fullName>
    </submittedName>
</protein>